<organism evidence="1">
    <name type="scientific">Graphocephala atropunctata</name>
    <dbReference type="NCBI Taxonomy" id="36148"/>
    <lineage>
        <taxon>Eukaryota</taxon>
        <taxon>Metazoa</taxon>
        <taxon>Ecdysozoa</taxon>
        <taxon>Arthropoda</taxon>
        <taxon>Hexapoda</taxon>
        <taxon>Insecta</taxon>
        <taxon>Pterygota</taxon>
        <taxon>Neoptera</taxon>
        <taxon>Paraneoptera</taxon>
        <taxon>Hemiptera</taxon>
        <taxon>Auchenorrhyncha</taxon>
        <taxon>Membracoidea</taxon>
        <taxon>Cicadellidae</taxon>
        <taxon>Cicadellinae</taxon>
        <taxon>Cicadellini</taxon>
        <taxon>Graphocephala</taxon>
    </lineage>
</organism>
<dbReference type="EMBL" id="GEBQ01021657">
    <property type="protein sequence ID" value="JAT18320.1"/>
    <property type="molecule type" value="Transcribed_RNA"/>
</dbReference>
<name>A0A1B6L3S8_9HEMI</name>
<protein>
    <submittedName>
        <fullName evidence="1">Uncharacterized protein</fullName>
    </submittedName>
</protein>
<proteinExistence type="predicted"/>
<feature type="non-terminal residue" evidence="1">
    <location>
        <position position="1"/>
    </location>
</feature>
<accession>A0A1B6L3S8</accession>
<gene>
    <name evidence="1" type="ORF">g.2730</name>
</gene>
<reference evidence="1" key="1">
    <citation type="submission" date="2015-11" db="EMBL/GenBank/DDBJ databases">
        <title>De novo transcriptome assembly of four potential Pierce s Disease insect vectors from Arizona vineyards.</title>
        <authorList>
            <person name="Tassone E.E."/>
        </authorList>
    </citation>
    <scope>NUCLEOTIDE SEQUENCE</scope>
</reference>
<evidence type="ECO:0000313" key="1">
    <source>
        <dbReference type="EMBL" id="JAT18320.1"/>
    </source>
</evidence>
<sequence length="116" mass="13380">CTTGGTQNTLLQPPMYHRWHTKHFTTASHASSVAHKTLYYSLPCTTGGTQNTLLQLHMYHRWHTKHFTTASHVPPVAHKTLYYSLPCTDSFKSKVYKFINLSELKDNNYIKKINTN</sequence>
<dbReference type="AlphaFoldDB" id="A0A1B6L3S8"/>